<comment type="cofactor">
    <cofactor evidence="1 4">
        <name>Mg(2+)</name>
        <dbReference type="ChEBI" id="CHEBI:18420"/>
    </cofactor>
</comment>
<evidence type="ECO:0000313" key="6">
    <source>
        <dbReference type="Proteomes" id="UP000582016"/>
    </source>
</evidence>
<evidence type="ECO:0000256" key="3">
    <source>
        <dbReference type="ARBA" id="ARBA00022842"/>
    </source>
</evidence>
<protein>
    <recommendedName>
        <fullName evidence="4">Terpene synthase</fullName>
        <ecNumber evidence="4">4.2.3.-</ecNumber>
    </recommendedName>
</protein>
<dbReference type="InterPro" id="IPR034686">
    <property type="entry name" value="Terpene_cyclase-like_2"/>
</dbReference>
<organism evidence="5 6">
    <name type="scientific">Fusarium phyllophilum</name>
    <dbReference type="NCBI Taxonomy" id="47803"/>
    <lineage>
        <taxon>Eukaryota</taxon>
        <taxon>Fungi</taxon>
        <taxon>Dikarya</taxon>
        <taxon>Ascomycota</taxon>
        <taxon>Pezizomycotina</taxon>
        <taxon>Sordariomycetes</taxon>
        <taxon>Hypocreomycetidae</taxon>
        <taxon>Hypocreales</taxon>
        <taxon>Nectriaceae</taxon>
        <taxon>Fusarium</taxon>
        <taxon>Fusarium fujikuroi species complex</taxon>
    </lineage>
</organism>
<evidence type="ECO:0000313" key="5">
    <source>
        <dbReference type="EMBL" id="KAF5568609.1"/>
    </source>
</evidence>
<dbReference type="PANTHER" id="PTHR35201:SF4">
    <property type="entry name" value="BETA-PINACENE SYNTHASE-RELATED"/>
    <property type="match status" value="1"/>
</dbReference>
<dbReference type="SUPFAM" id="SSF48576">
    <property type="entry name" value="Terpenoid synthases"/>
    <property type="match status" value="1"/>
</dbReference>
<reference evidence="5 6" key="1">
    <citation type="submission" date="2020-05" db="EMBL/GenBank/DDBJ databases">
        <title>Identification and distribution of gene clusters putatively required for synthesis of sphingolipid metabolism inhibitors in phylogenetically diverse species of the filamentous fungus Fusarium.</title>
        <authorList>
            <person name="Kim H.-S."/>
            <person name="Busman M."/>
            <person name="Brown D.W."/>
            <person name="Divon H."/>
            <person name="Uhlig S."/>
            <person name="Proctor R.H."/>
        </authorList>
    </citation>
    <scope>NUCLEOTIDE SEQUENCE [LARGE SCALE GENOMIC DNA]</scope>
    <source>
        <strain evidence="5 6">NRRL 13617</strain>
    </source>
</reference>
<comment type="similarity">
    <text evidence="2 4">Belongs to the terpene synthase family.</text>
</comment>
<dbReference type="GO" id="GO:0010333">
    <property type="term" value="F:terpene synthase activity"/>
    <property type="evidence" value="ECO:0007669"/>
    <property type="project" value="InterPro"/>
</dbReference>
<keyword evidence="4" id="KW-0479">Metal-binding</keyword>
<dbReference type="InterPro" id="IPR008949">
    <property type="entry name" value="Isoprenoid_synthase_dom_sf"/>
</dbReference>
<dbReference type="Pfam" id="PF19086">
    <property type="entry name" value="Terpene_syn_C_2"/>
    <property type="match status" value="1"/>
</dbReference>
<dbReference type="GO" id="GO:0046872">
    <property type="term" value="F:metal ion binding"/>
    <property type="evidence" value="ECO:0007669"/>
    <property type="project" value="UniProtKB-KW"/>
</dbReference>
<evidence type="ECO:0000256" key="2">
    <source>
        <dbReference type="ARBA" id="ARBA00006333"/>
    </source>
</evidence>
<dbReference type="GO" id="GO:0008299">
    <property type="term" value="P:isoprenoid biosynthetic process"/>
    <property type="evidence" value="ECO:0007669"/>
    <property type="project" value="UniProtKB-ARBA"/>
</dbReference>
<keyword evidence="4" id="KW-0456">Lyase</keyword>
<dbReference type="AlphaFoldDB" id="A0A8H5K8B3"/>
<accession>A0A8H5K8B3</accession>
<dbReference type="OrthoDB" id="2861623at2759"/>
<comment type="caution">
    <text evidence="5">The sequence shown here is derived from an EMBL/GenBank/DDBJ whole genome shotgun (WGS) entry which is preliminary data.</text>
</comment>
<keyword evidence="6" id="KW-1185">Reference proteome</keyword>
<dbReference type="EC" id="4.2.3.-" evidence="4"/>
<name>A0A8H5K8B3_9HYPO</name>
<proteinExistence type="inferred from homology"/>
<dbReference type="Gene3D" id="1.10.600.10">
    <property type="entry name" value="Farnesyl Diphosphate Synthase"/>
    <property type="match status" value="1"/>
</dbReference>
<gene>
    <name evidence="5" type="ORF">FPHYL_2682</name>
</gene>
<dbReference type="EMBL" id="JAAOAQ010000082">
    <property type="protein sequence ID" value="KAF5568609.1"/>
    <property type="molecule type" value="Genomic_DNA"/>
</dbReference>
<dbReference type="Proteomes" id="UP000582016">
    <property type="component" value="Unassembled WGS sequence"/>
</dbReference>
<sequence length="357" mass="40706">MKYSRLNQAAIVDALRGQTLQIPNLHNFFRGWPNPQGQLNHHHKHTTPNVNRAVERMAIAYPLIARRKKDDIASLACSLYPQARRWQIEALTLYTTWLVCWDDAVDANEGDLVGDFMRAERWREQTMRIVREALAVDEMGTSEADDDPINGVFREFGVQFCKTAPSDQRRLLHDEIQFFIKSCAAEQKLRLASRIPDYEPYMKMRTGTVGGRMLCSLVPYAMGERLPGALSSAPEIVHLWTQVSILQSLVNDMLSLKKELRTDCVINAVAAIMEPGMTLDVVVAKLEERMKMAVNNFDDAANMLLHKTEFQEQTHPIVRRYIDGCRSIVTGTLRFTLTSPSFPIDKPIYTPDHILTF</sequence>
<dbReference type="PANTHER" id="PTHR35201">
    <property type="entry name" value="TERPENE SYNTHASE"/>
    <property type="match status" value="1"/>
</dbReference>
<evidence type="ECO:0000256" key="1">
    <source>
        <dbReference type="ARBA" id="ARBA00001946"/>
    </source>
</evidence>
<keyword evidence="3 4" id="KW-0460">Magnesium</keyword>
<evidence type="ECO:0000256" key="4">
    <source>
        <dbReference type="RuleBase" id="RU366034"/>
    </source>
</evidence>